<dbReference type="PATRIC" id="fig|1121439.3.peg.1021"/>
<evidence type="ECO:0000313" key="3">
    <source>
        <dbReference type="EMBL" id="EPR34802.1"/>
    </source>
</evidence>
<dbReference type="NCBIfam" id="TIGR01552">
    <property type="entry name" value="phd_fam"/>
    <property type="match status" value="1"/>
</dbReference>
<proteinExistence type="inferred from homology"/>
<dbReference type="PANTHER" id="PTHR35377:SF8">
    <property type="entry name" value="ANTITOXIN VAPB22"/>
    <property type="match status" value="1"/>
</dbReference>
<dbReference type="InterPro" id="IPR036165">
    <property type="entry name" value="YefM-like_sf"/>
</dbReference>
<dbReference type="SUPFAM" id="SSF143120">
    <property type="entry name" value="YefM-like"/>
    <property type="match status" value="1"/>
</dbReference>
<dbReference type="AlphaFoldDB" id="S7TC85"/>
<gene>
    <name evidence="3" type="ORF">dsat_2621</name>
</gene>
<dbReference type="OrthoDB" id="9800503at2"/>
<evidence type="ECO:0000313" key="4">
    <source>
        <dbReference type="Proteomes" id="UP000014975"/>
    </source>
</evidence>
<dbReference type="PANTHER" id="PTHR35377">
    <property type="entry name" value="ANTITOXIN VAPB49-RELATED-RELATED"/>
    <property type="match status" value="1"/>
</dbReference>
<name>S7TC85_9BACT</name>
<dbReference type="RefSeq" id="WP_020886506.1">
    <property type="nucleotide sequence ID" value="NZ_ATHI01000006.1"/>
</dbReference>
<dbReference type="Gene3D" id="3.40.1620.10">
    <property type="entry name" value="YefM-like domain"/>
    <property type="match status" value="1"/>
</dbReference>
<sequence length="79" mass="8672">MRTVGAFEAKTHLSALLDDVAEGEQVVITRHGTPVARLVPEGGPDVAKAQRAAEAMLRARAKHRLAGMDWRELRDEGRK</sequence>
<dbReference type="EMBL" id="ATHI01000006">
    <property type="protein sequence ID" value="EPR34802.1"/>
    <property type="molecule type" value="Genomic_DNA"/>
</dbReference>
<dbReference type="Proteomes" id="UP000014975">
    <property type="component" value="Unassembled WGS sequence"/>
</dbReference>
<dbReference type="InterPro" id="IPR006442">
    <property type="entry name" value="Antitoxin_Phd/YefM"/>
</dbReference>
<reference evidence="3 4" key="1">
    <citation type="journal article" date="2013" name="Genome Announc.">
        <title>Draft genome sequences for three mercury-methylating, sulfate-reducing bacteria.</title>
        <authorList>
            <person name="Brown S.D."/>
            <person name="Hurt R.A.Jr."/>
            <person name="Gilmour C.C."/>
            <person name="Elias D.A."/>
        </authorList>
    </citation>
    <scope>NUCLEOTIDE SEQUENCE [LARGE SCALE GENOMIC DNA]</scope>
    <source>
        <strain evidence="3 4">DSM 16529</strain>
    </source>
</reference>
<protein>
    <recommendedName>
        <fullName evidence="2">Antitoxin</fullName>
    </recommendedName>
</protein>
<dbReference type="Pfam" id="PF02604">
    <property type="entry name" value="PhdYeFM_antitox"/>
    <property type="match status" value="1"/>
</dbReference>
<keyword evidence="4" id="KW-1185">Reference proteome</keyword>
<comment type="function">
    <text evidence="2">Antitoxin component of a type II toxin-antitoxin (TA) system.</text>
</comment>
<organism evidence="3 4">
    <name type="scientific">Alkalidesulfovibrio alkalitolerans DSM 16529</name>
    <dbReference type="NCBI Taxonomy" id="1121439"/>
    <lineage>
        <taxon>Bacteria</taxon>
        <taxon>Pseudomonadati</taxon>
        <taxon>Thermodesulfobacteriota</taxon>
        <taxon>Desulfovibrionia</taxon>
        <taxon>Desulfovibrionales</taxon>
        <taxon>Desulfovibrionaceae</taxon>
        <taxon>Alkalidesulfovibrio</taxon>
    </lineage>
</organism>
<evidence type="ECO:0000256" key="2">
    <source>
        <dbReference type="RuleBase" id="RU362080"/>
    </source>
</evidence>
<dbReference type="eggNOG" id="COG4118">
    <property type="taxonomic scope" value="Bacteria"/>
</dbReference>
<dbReference type="STRING" id="1121439.dsat_2621"/>
<evidence type="ECO:0000256" key="1">
    <source>
        <dbReference type="ARBA" id="ARBA00009981"/>
    </source>
</evidence>
<comment type="caution">
    <text evidence="3">The sequence shown here is derived from an EMBL/GenBank/DDBJ whole genome shotgun (WGS) entry which is preliminary data.</text>
</comment>
<dbReference type="InterPro" id="IPR051416">
    <property type="entry name" value="phD-YefM_TA_antitoxins"/>
</dbReference>
<comment type="similarity">
    <text evidence="1 2">Belongs to the phD/YefM antitoxin family.</text>
</comment>
<accession>S7TC85</accession>